<evidence type="ECO:0000256" key="1">
    <source>
        <dbReference type="ARBA" id="ARBA00023122"/>
    </source>
</evidence>
<dbReference type="Pfam" id="PF00571">
    <property type="entry name" value="CBS"/>
    <property type="match status" value="2"/>
</dbReference>
<keyword evidence="5" id="KW-1185">Reference proteome</keyword>
<evidence type="ECO:0000259" key="3">
    <source>
        <dbReference type="PROSITE" id="PS51371"/>
    </source>
</evidence>
<accession>A0A848LAJ0</accession>
<dbReference type="PANTHER" id="PTHR43080:SF2">
    <property type="entry name" value="CBS DOMAIN-CONTAINING PROTEIN"/>
    <property type="match status" value="1"/>
</dbReference>
<dbReference type="PANTHER" id="PTHR43080">
    <property type="entry name" value="CBS DOMAIN-CONTAINING PROTEIN CBSX3, MITOCHONDRIAL"/>
    <property type="match status" value="1"/>
</dbReference>
<dbReference type="RefSeq" id="WP_169344565.1">
    <property type="nucleotide sequence ID" value="NZ_JABBJJ010000035.1"/>
</dbReference>
<dbReference type="InterPro" id="IPR000644">
    <property type="entry name" value="CBS_dom"/>
</dbReference>
<protein>
    <submittedName>
        <fullName evidence="4">CBS domain-containing protein</fullName>
    </submittedName>
</protein>
<gene>
    <name evidence="4" type="ORF">HG543_10455</name>
</gene>
<dbReference type="CDD" id="cd04622">
    <property type="entry name" value="CBS_pair_HRP1_like"/>
    <property type="match status" value="1"/>
</dbReference>
<evidence type="ECO:0000313" key="5">
    <source>
        <dbReference type="Proteomes" id="UP000518300"/>
    </source>
</evidence>
<dbReference type="InterPro" id="IPR046342">
    <property type="entry name" value="CBS_dom_sf"/>
</dbReference>
<evidence type="ECO:0000256" key="2">
    <source>
        <dbReference type="PROSITE-ProRule" id="PRU00703"/>
    </source>
</evidence>
<dbReference type="PROSITE" id="PS51371">
    <property type="entry name" value="CBS"/>
    <property type="match status" value="2"/>
</dbReference>
<dbReference type="EMBL" id="JABBJJ010000035">
    <property type="protein sequence ID" value="NMO15272.1"/>
    <property type="molecule type" value="Genomic_DNA"/>
</dbReference>
<feature type="domain" description="CBS" evidence="3">
    <location>
        <begin position="73"/>
        <end position="130"/>
    </location>
</feature>
<proteinExistence type="predicted"/>
<feature type="domain" description="CBS" evidence="3">
    <location>
        <begin position="7"/>
        <end position="64"/>
    </location>
</feature>
<dbReference type="AlphaFoldDB" id="A0A848LAJ0"/>
<name>A0A848LAJ0_9BACT</name>
<dbReference type="InterPro" id="IPR051257">
    <property type="entry name" value="Diverse_CBS-Domain"/>
</dbReference>
<dbReference type="SMART" id="SM00116">
    <property type="entry name" value="CBS"/>
    <property type="match status" value="2"/>
</dbReference>
<dbReference type="Proteomes" id="UP000518300">
    <property type="component" value="Unassembled WGS sequence"/>
</dbReference>
<dbReference type="Gene3D" id="3.10.580.10">
    <property type="entry name" value="CBS-domain"/>
    <property type="match status" value="1"/>
</dbReference>
<organism evidence="4 5">
    <name type="scientific">Pyxidicoccus fallax</name>
    <dbReference type="NCBI Taxonomy" id="394095"/>
    <lineage>
        <taxon>Bacteria</taxon>
        <taxon>Pseudomonadati</taxon>
        <taxon>Myxococcota</taxon>
        <taxon>Myxococcia</taxon>
        <taxon>Myxococcales</taxon>
        <taxon>Cystobacterineae</taxon>
        <taxon>Myxococcaceae</taxon>
        <taxon>Pyxidicoccus</taxon>
    </lineage>
</organism>
<keyword evidence="1 2" id="KW-0129">CBS domain</keyword>
<dbReference type="SUPFAM" id="SSF54631">
    <property type="entry name" value="CBS-domain pair"/>
    <property type="match status" value="1"/>
</dbReference>
<evidence type="ECO:0000313" key="4">
    <source>
        <dbReference type="EMBL" id="NMO15272.1"/>
    </source>
</evidence>
<comment type="caution">
    <text evidence="4">The sequence shown here is derived from an EMBL/GenBank/DDBJ whole genome shotgun (WGS) entry which is preliminary data.</text>
</comment>
<sequence>MNVEKIMSGNPITCMPDTSLQQAARWMVEGDCGALPVVDIDNKPLGVITDRDITCRIIAQGKDPYALHVEDAMTHSAATVFKDTPLEDCMELMEENQVRRMIVLDDDGTVCGMVSQADLARHLPPDEAAELVREVSWSSSTPSQVH</sequence>
<reference evidence="4 5" key="1">
    <citation type="submission" date="2020-04" db="EMBL/GenBank/DDBJ databases">
        <title>Draft genome of Pyxidicoccus fallax type strain.</title>
        <authorList>
            <person name="Whitworth D.E."/>
        </authorList>
    </citation>
    <scope>NUCLEOTIDE SEQUENCE [LARGE SCALE GENOMIC DNA]</scope>
    <source>
        <strain evidence="4 5">DSM 14698</strain>
    </source>
</reference>